<reference evidence="3 4" key="1">
    <citation type="submission" date="2017-05" db="EMBL/GenBank/DDBJ databases">
        <authorList>
            <person name="Varghese N."/>
            <person name="Submissions S."/>
        </authorList>
    </citation>
    <scope>NUCLEOTIDE SEQUENCE [LARGE SCALE GENOMIC DNA]</scope>
    <source>
        <strain evidence="3 4">DSM 25457</strain>
    </source>
</reference>
<accession>A0ABY1Q265</accession>
<keyword evidence="1" id="KW-0808">Transferase</keyword>
<organism evidence="3 4">
    <name type="scientific">Neorhodopirellula lusitana</name>
    <dbReference type="NCBI Taxonomy" id="445327"/>
    <lineage>
        <taxon>Bacteria</taxon>
        <taxon>Pseudomonadati</taxon>
        <taxon>Planctomycetota</taxon>
        <taxon>Planctomycetia</taxon>
        <taxon>Pirellulales</taxon>
        <taxon>Pirellulaceae</taxon>
        <taxon>Neorhodopirellula</taxon>
    </lineage>
</organism>
<dbReference type="CDD" id="cd03809">
    <property type="entry name" value="GT4_MtfB-like"/>
    <property type="match status" value="1"/>
</dbReference>
<comment type="caution">
    <text evidence="3">The sequence shown here is derived from an EMBL/GenBank/DDBJ whole genome shotgun (WGS) entry which is preliminary data.</text>
</comment>
<dbReference type="SUPFAM" id="SSF53756">
    <property type="entry name" value="UDP-Glycosyltransferase/glycogen phosphorylase"/>
    <property type="match status" value="1"/>
</dbReference>
<dbReference type="InterPro" id="IPR001296">
    <property type="entry name" value="Glyco_trans_1"/>
</dbReference>
<proteinExistence type="predicted"/>
<evidence type="ECO:0000313" key="3">
    <source>
        <dbReference type="EMBL" id="SMP55938.1"/>
    </source>
</evidence>
<evidence type="ECO:0000256" key="1">
    <source>
        <dbReference type="ARBA" id="ARBA00022679"/>
    </source>
</evidence>
<name>A0ABY1Q265_9BACT</name>
<dbReference type="EMBL" id="FXUG01000005">
    <property type="protein sequence ID" value="SMP55938.1"/>
    <property type="molecule type" value="Genomic_DNA"/>
</dbReference>
<gene>
    <name evidence="3" type="ORF">SAMN06265222_10557</name>
</gene>
<evidence type="ECO:0000313" key="4">
    <source>
        <dbReference type="Proteomes" id="UP001158067"/>
    </source>
</evidence>
<dbReference type="PANTHER" id="PTHR46401:SF2">
    <property type="entry name" value="GLYCOSYLTRANSFERASE WBBK-RELATED"/>
    <property type="match status" value="1"/>
</dbReference>
<evidence type="ECO:0000259" key="2">
    <source>
        <dbReference type="Pfam" id="PF00534"/>
    </source>
</evidence>
<feature type="domain" description="Glycosyl transferase family 1" evidence="2">
    <location>
        <begin position="191"/>
        <end position="337"/>
    </location>
</feature>
<protein>
    <submittedName>
        <fullName evidence="3">Glycosyltransferase involved in cell wall bisynthesis</fullName>
    </submittedName>
</protein>
<dbReference type="Gene3D" id="3.40.50.2000">
    <property type="entry name" value="Glycogen Phosphorylase B"/>
    <property type="match status" value="2"/>
</dbReference>
<dbReference type="PANTHER" id="PTHR46401">
    <property type="entry name" value="GLYCOSYLTRANSFERASE WBBK-RELATED"/>
    <property type="match status" value="1"/>
</dbReference>
<dbReference type="Proteomes" id="UP001158067">
    <property type="component" value="Unassembled WGS sequence"/>
</dbReference>
<sequence>MKVWVDGSAFENTHQWGIWRVFYEIMSRTCDEVDYTLHLRSDPKQPLPPGVRVFRDEGRIECGRWNLPQRLRRRMSNRREPAALNSADLFHSTGFTWSSNPAVKSIITVHDMVAESHFPICIRELQESIAIKRESMQHATMLPCVSHSTAEELAAFYPSLADKSRVIHHGAEHLTDSSAISTGATDSNATRSKTGNALFVGNRIGHKNFFNLLDALRAPAWPSGVELTVVGSPFSEAEKALIRRHRLTSRINHVGYLSHQQLRDAYREAACLVFPSFQEGFGLPCLEAQSLDCPLVCSDIPVFHEVAGDAALFFDPRLGEHIADQVAQAVDTETRRKLTSLGANNLRRFSWDESGRQMIQLYEEAFQGQSE</sequence>
<dbReference type="Pfam" id="PF00534">
    <property type="entry name" value="Glycos_transf_1"/>
    <property type="match status" value="1"/>
</dbReference>
<keyword evidence="4" id="KW-1185">Reference proteome</keyword>